<dbReference type="CDD" id="cd00610">
    <property type="entry name" value="OAT_like"/>
    <property type="match status" value="1"/>
</dbReference>
<feature type="binding site" evidence="13">
    <location>
        <position position="323"/>
    </location>
    <ligand>
        <name>substrate</name>
    </ligand>
</feature>
<dbReference type="GO" id="GO:0030170">
    <property type="term" value="F:pyridoxal phosphate binding"/>
    <property type="evidence" value="ECO:0007669"/>
    <property type="project" value="UniProtKB-UniRule"/>
</dbReference>
<comment type="subcellular location">
    <subcellularLocation>
        <location evidence="2 13">Cytoplasm</location>
    </subcellularLocation>
</comment>
<dbReference type="Pfam" id="PF00202">
    <property type="entry name" value="Aminotran_3"/>
    <property type="match status" value="1"/>
</dbReference>
<organism evidence="14 15">
    <name type="scientific">Rosistilla ulvae</name>
    <dbReference type="NCBI Taxonomy" id="1930277"/>
    <lineage>
        <taxon>Bacteria</taxon>
        <taxon>Pseudomonadati</taxon>
        <taxon>Planctomycetota</taxon>
        <taxon>Planctomycetia</taxon>
        <taxon>Pirellulales</taxon>
        <taxon>Pirellulaceae</taxon>
        <taxon>Rosistilla</taxon>
    </lineage>
</organism>
<comment type="caution">
    <text evidence="13">Lacks conserved residue(s) required for the propagation of feature annotation.</text>
</comment>
<dbReference type="PROSITE" id="PS00600">
    <property type="entry name" value="AA_TRANSFER_CLASS_3"/>
    <property type="match status" value="1"/>
</dbReference>
<comment type="function">
    <text evidence="13">Catalyzes the transfer of the alpha-amino group from S-adenosyl-L-methionine (SAM) to 7-keto-8-aminopelargonic acid (KAPA) to form 7,8-diaminopelargonic acid (DAPA). It is the only aminotransferase known to utilize SAM as an amino donor.</text>
</comment>
<keyword evidence="7 13" id="KW-0808">Transferase</keyword>
<dbReference type="InterPro" id="IPR005814">
    <property type="entry name" value="Aminotrans_3"/>
</dbReference>
<dbReference type="FunFam" id="3.40.640.10:FF:000078">
    <property type="entry name" value="Adenosylmethionine-8-amino-7-oxononanoate aminotransferase"/>
    <property type="match status" value="1"/>
</dbReference>
<comment type="similarity">
    <text evidence="12 13">Belongs to the class-III pyridoxal-phosphate-dependent aminotransferase family. BioA subfamily.</text>
</comment>
<feature type="binding site" evidence="13">
    <location>
        <begin position="324"/>
        <end position="325"/>
    </location>
    <ligand>
        <name>pyridoxal 5'-phosphate</name>
        <dbReference type="ChEBI" id="CHEBI:597326"/>
    </ligand>
</feature>
<dbReference type="EMBL" id="CP036261">
    <property type="protein sequence ID" value="QDS86741.1"/>
    <property type="molecule type" value="Genomic_DNA"/>
</dbReference>
<dbReference type="OrthoDB" id="9816013at2"/>
<dbReference type="InterPro" id="IPR015424">
    <property type="entry name" value="PyrdxlP-dep_Trfase"/>
</dbReference>
<dbReference type="GO" id="GO:0004015">
    <property type="term" value="F:adenosylmethionine-8-amino-7-oxononanoate transaminase activity"/>
    <property type="evidence" value="ECO:0007669"/>
    <property type="project" value="UniProtKB-UniRule"/>
</dbReference>
<evidence type="ECO:0000256" key="2">
    <source>
        <dbReference type="ARBA" id="ARBA00004496"/>
    </source>
</evidence>
<dbReference type="RefSeq" id="WP_145342665.1">
    <property type="nucleotide sequence ID" value="NZ_CP036261.1"/>
</dbReference>
<dbReference type="UniPathway" id="UPA00078">
    <property type="reaction ID" value="UER00160"/>
</dbReference>
<sequence length="455" mass="50167">MTTKNTYSNADIAHIDRTAVWHGFTQMAHYEPLVIERGEGNWLFDIEGRRLLDGASSLWCNLHGHNHPTINAAIRDQLGKIAHVTSLGMIGRTAVELTGRLVDVTPEGLNHVFYSSDGSSSVEAALKMAFQYWQQRENPQPQKTKYVAMGAAYHGDTTGGVSLGGVEHFHSLFGPLLFDVLRGPCPDTYRLPENVTPETACDHYFETFRELVTGQHQQIAAVVMEPLVQGAAGMIMHPEGFLRRVRDLTQELDILLICDEVATGFGRTGKMFACQHEQVSPDLMCIAKGLTGGYLPMAATLASDAIWNAFLGDLDQNKQFFHGHTYSGNPMAAAAGLASLDVFEEEQVLENLPAKIDHLQRCLQPLASHRHVGSIRQRGLMVGIELVEEKASKQPFPAGQTRGARVCRYALDRGVWIRPLGDVIVLMPPLSIQADEIETLVEAVRYGISQEFPGE</sequence>
<proteinExistence type="inferred from homology"/>
<evidence type="ECO:0000256" key="1">
    <source>
        <dbReference type="ARBA" id="ARBA00001933"/>
    </source>
</evidence>
<evidence type="ECO:0000256" key="13">
    <source>
        <dbReference type="HAMAP-Rule" id="MF_00834"/>
    </source>
</evidence>
<evidence type="ECO:0000313" key="15">
    <source>
        <dbReference type="Proteomes" id="UP000319557"/>
    </source>
</evidence>
<dbReference type="Gene3D" id="3.90.1150.10">
    <property type="entry name" value="Aspartate Aminotransferase, domain 1"/>
    <property type="match status" value="1"/>
</dbReference>
<keyword evidence="6 13" id="KW-0032">Aminotransferase</keyword>
<evidence type="ECO:0000256" key="9">
    <source>
        <dbReference type="ARBA" id="ARBA00022756"/>
    </source>
</evidence>
<feature type="binding site" evidence="13">
    <location>
        <position position="153"/>
    </location>
    <ligand>
        <name>substrate</name>
    </ligand>
</feature>
<dbReference type="InterPro" id="IPR005815">
    <property type="entry name" value="BioA"/>
</dbReference>
<dbReference type="Proteomes" id="UP000319557">
    <property type="component" value="Chromosome"/>
</dbReference>
<feature type="binding site" evidence="13">
    <location>
        <position position="259"/>
    </location>
    <ligand>
        <name>pyridoxal 5'-phosphate</name>
        <dbReference type="ChEBI" id="CHEBI:597326"/>
    </ligand>
</feature>
<dbReference type="SUPFAM" id="SSF53383">
    <property type="entry name" value="PLP-dependent transferases"/>
    <property type="match status" value="1"/>
</dbReference>
<dbReference type="InterPro" id="IPR015421">
    <property type="entry name" value="PyrdxlP-dep_Trfase_major"/>
</dbReference>
<dbReference type="PANTHER" id="PTHR42684">
    <property type="entry name" value="ADENOSYLMETHIONINE-8-AMINO-7-OXONONANOATE AMINOTRANSFERASE"/>
    <property type="match status" value="1"/>
</dbReference>
<evidence type="ECO:0000256" key="7">
    <source>
        <dbReference type="ARBA" id="ARBA00022679"/>
    </source>
</evidence>
<accession>A0A517LVU0</accession>
<name>A0A517LVU0_9BACT</name>
<evidence type="ECO:0000256" key="4">
    <source>
        <dbReference type="ARBA" id="ARBA00011738"/>
    </source>
</evidence>
<evidence type="ECO:0000256" key="10">
    <source>
        <dbReference type="ARBA" id="ARBA00022898"/>
    </source>
</evidence>
<feature type="binding site" evidence="13">
    <location>
        <position position="418"/>
    </location>
    <ligand>
        <name>substrate</name>
    </ligand>
</feature>
<keyword evidence="8 13" id="KW-0949">S-adenosyl-L-methionine</keyword>
<dbReference type="PIRSF" id="PIRSF000521">
    <property type="entry name" value="Transaminase_4ab_Lys_Orn"/>
    <property type="match status" value="1"/>
</dbReference>
<feature type="binding site" evidence="13">
    <location>
        <position position="288"/>
    </location>
    <ligand>
        <name>substrate</name>
    </ligand>
</feature>
<feature type="binding site" evidence="13">
    <location>
        <begin position="118"/>
        <end position="119"/>
    </location>
    <ligand>
        <name>pyridoxal 5'-phosphate</name>
        <dbReference type="ChEBI" id="CHEBI:597326"/>
    </ligand>
</feature>
<dbReference type="InterPro" id="IPR015422">
    <property type="entry name" value="PyrdxlP-dep_Trfase_small"/>
</dbReference>
<comment type="subunit">
    <text evidence="4 13">Homodimer.</text>
</comment>
<dbReference type="EC" id="2.6.1.62" evidence="13"/>
<protein>
    <recommendedName>
        <fullName evidence="13">Adenosylmethionine-8-amino-7-oxononanoate aminotransferase</fullName>
        <ecNumber evidence="13">2.6.1.62</ecNumber>
    </recommendedName>
    <alternativeName>
        <fullName evidence="13">7,8-diamino-pelargonic acid aminotransferase</fullName>
        <shortName evidence="13">DAPA AT</shortName>
        <shortName evidence="13">DAPA aminotransferase</shortName>
    </alternativeName>
    <alternativeName>
        <fullName evidence="13">7,8-diaminononanoate synthase</fullName>
        <shortName evidence="13">DANS</shortName>
    </alternativeName>
    <alternativeName>
        <fullName evidence="13">Diaminopelargonic acid synthase</fullName>
    </alternativeName>
</protein>
<dbReference type="GO" id="GO:0005737">
    <property type="term" value="C:cytoplasm"/>
    <property type="evidence" value="ECO:0007669"/>
    <property type="project" value="UniProtKB-SubCell"/>
</dbReference>
<dbReference type="HAMAP" id="MF_00834">
    <property type="entry name" value="BioA"/>
    <property type="match status" value="1"/>
</dbReference>
<feature type="modified residue" description="N6-(pyridoxal phosphate)lysine" evidence="13">
    <location>
        <position position="288"/>
    </location>
</feature>
<dbReference type="InterPro" id="IPR049704">
    <property type="entry name" value="Aminotrans_3_PPA_site"/>
</dbReference>
<reference evidence="14 15" key="1">
    <citation type="submission" date="2019-02" db="EMBL/GenBank/DDBJ databases">
        <title>Deep-cultivation of Planctomycetes and their phenomic and genomic characterization uncovers novel biology.</title>
        <authorList>
            <person name="Wiegand S."/>
            <person name="Jogler M."/>
            <person name="Boedeker C."/>
            <person name="Pinto D."/>
            <person name="Vollmers J."/>
            <person name="Rivas-Marin E."/>
            <person name="Kohn T."/>
            <person name="Peeters S.H."/>
            <person name="Heuer A."/>
            <person name="Rast P."/>
            <person name="Oberbeckmann S."/>
            <person name="Bunk B."/>
            <person name="Jeske O."/>
            <person name="Meyerdierks A."/>
            <person name="Storesund J.E."/>
            <person name="Kallscheuer N."/>
            <person name="Luecker S."/>
            <person name="Lage O.M."/>
            <person name="Pohl T."/>
            <person name="Merkel B.J."/>
            <person name="Hornburger P."/>
            <person name="Mueller R.-W."/>
            <person name="Bruemmer F."/>
            <person name="Labrenz M."/>
            <person name="Spormann A.M."/>
            <person name="Op den Camp H."/>
            <person name="Overmann J."/>
            <person name="Amann R."/>
            <person name="Jetten M.S.M."/>
            <person name="Mascher T."/>
            <person name="Medema M.H."/>
            <person name="Devos D.P."/>
            <person name="Kaster A.-K."/>
            <person name="Ovreas L."/>
            <person name="Rohde M."/>
            <person name="Galperin M.Y."/>
            <person name="Jogler C."/>
        </authorList>
    </citation>
    <scope>NUCLEOTIDE SEQUENCE [LARGE SCALE GENOMIC DNA]</scope>
    <source>
        <strain evidence="14 15">EC9</strain>
    </source>
</reference>
<dbReference type="NCBIfam" id="TIGR00508">
    <property type="entry name" value="bioA"/>
    <property type="match status" value="1"/>
</dbReference>
<evidence type="ECO:0000313" key="14">
    <source>
        <dbReference type="EMBL" id="QDS86741.1"/>
    </source>
</evidence>
<evidence type="ECO:0000256" key="3">
    <source>
        <dbReference type="ARBA" id="ARBA00005063"/>
    </source>
</evidence>
<evidence type="ECO:0000256" key="5">
    <source>
        <dbReference type="ARBA" id="ARBA00022490"/>
    </source>
</evidence>
<keyword evidence="10 13" id="KW-0663">Pyridoxal phosphate</keyword>
<comment type="catalytic activity">
    <reaction evidence="11 13">
        <text>(8S)-8-amino-7-oxononanoate + S-adenosyl-L-methionine = S-adenosyl-4-methylsulfanyl-2-oxobutanoate + (7R,8S)-7,8-diammoniononanoate</text>
        <dbReference type="Rhea" id="RHEA:16861"/>
        <dbReference type="ChEBI" id="CHEBI:16490"/>
        <dbReference type="ChEBI" id="CHEBI:59789"/>
        <dbReference type="ChEBI" id="CHEBI:149468"/>
        <dbReference type="ChEBI" id="CHEBI:149469"/>
        <dbReference type="EC" id="2.6.1.62"/>
    </reaction>
</comment>
<evidence type="ECO:0000256" key="6">
    <source>
        <dbReference type="ARBA" id="ARBA00022576"/>
    </source>
</evidence>
<keyword evidence="9 13" id="KW-0093">Biotin biosynthesis</keyword>
<comment type="pathway">
    <text evidence="3 13">Cofactor biosynthesis; biotin biosynthesis; 7,8-diaminononanoate from 8-amino-7-oxononanoate (SAM route): step 1/1.</text>
</comment>
<keyword evidence="15" id="KW-1185">Reference proteome</keyword>
<evidence type="ECO:0000256" key="11">
    <source>
        <dbReference type="ARBA" id="ARBA00048449"/>
    </source>
</evidence>
<dbReference type="AlphaFoldDB" id="A0A517LVU0"/>
<evidence type="ECO:0000256" key="12">
    <source>
        <dbReference type="ARBA" id="ARBA00060970"/>
    </source>
</evidence>
<gene>
    <name evidence="14" type="primary">bioK</name>
    <name evidence="13" type="synonym">bioA</name>
    <name evidence="14" type="ORF">EC9_09140</name>
</gene>
<keyword evidence="5 13" id="KW-0963">Cytoplasm</keyword>
<dbReference type="PANTHER" id="PTHR42684:SF17">
    <property type="entry name" value="ADENOSYLMETHIONINE-8-AMINO-7-OXONONANOATE AMINOTRANSFERASE"/>
    <property type="match status" value="1"/>
</dbReference>
<dbReference type="Gene3D" id="3.40.640.10">
    <property type="entry name" value="Type I PLP-dependent aspartate aminotransferase-like (Major domain)"/>
    <property type="match status" value="1"/>
</dbReference>
<comment type="cofactor">
    <cofactor evidence="1 13">
        <name>pyridoxal 5'-phosphate</name>
        <dbReference type="ChEBI" id="CHEBI:597326"/>
    </cofactor>
</comment>
<dbReference type="GO" id="GO:0009102">
    <property type="term" value="P:biotin biosynthetic process"/>
    <property type="evidence" value="ECO:0007669"/>
    <property type="project" value="UniProtKB-UniRule"/>
</dbReference>
<feature type="site" description="Participates in the substrate recognition with KAPA and in a stacking interaction with the adenine ring of SAM" evidence="13">
    <location>
        <position position="24"/>
    </location>
</feature>
<dbReference type="KEGG" id="ruv:EC9_09140"/>
<evidence type="ECO:0000256" key="8">
    <source>
        <dbReference type="ARBA" id="ARBA00022691"/>
    </source>
</evidence>